<sequence length="395" mass="43820">MPFSTSYPRSPFLNPHLLIAFCLFLSPKNHLVQSCYTSIFSFGDSLADTGNLLHSHPDKVYLVGQFPYGQTYFNRPTGRFSDGRLVLDFIAQAFGIPLLPPYLARSIGQDLRRGVNFAVGGATALDADFFEERGIRRDLTNNSLRIQLEWFEELLPSLCNTTSSCRDFLRGSLFIVGEIGGNDYGYPFTQGLNLEEVTPNIVPQVISAIGFAIERLIERGAVTILVPGSQPFGCGSEHLTLAESSNKDDYDPVTGCLKEGNEFAYYHNSLLERELDRLRELYPYCTIIYADYYNAAVQVFLSPLEYGFCEDILSACCGGGGPYNYNSSAVCGAPGTMVCSDPSLYWNWDGTHLTEAAYRWIANGLIQGPFAVPPINSVCTKLAQNVRHPNYELVM</sequence>
<dbReference type="Proteomes" id="UP001234297">
    <property type="component" value="Chromosome 6"/>
</dbReference>
<proteinExistence type="predicted"/>
<evidence type="ECO:0000313" key="1">
    <source>
        <dbReference type="EMBL" id="KAJ8626588.1"/>
    </source>
</evidence>
<keyword evidence="2" id="KW-1185">Reference proteome</keyword>
<reference evidence="1 2" key="1">
    <citation type="journal article" date="2022" name="Hortic Res">
        <title>A haplotype resolved chromosomal level avocado genome allows analysis of novel avocado genes.</title>
        <authorList>
            <person name="Nath O."/>
            <person name="Fletcher S.J."/>
            <person name="Hayward A."/>
            <person name="Shaw L.M."/>
            <person name="Masouleh A.K."/>
            <person name="Furtado A."/>
            <person name="Henry R.J."/>
            <person name="Mitter N."/>
        </authorList>
    </citation>
    <scope>NUCLEOTIDE SEQUENCE [LARGE SCALE GENOMIC DNA]</scope>
    <source>
        <strain evidence="2">cv. Hass</strain>
    </source>
</reference>
<organism evidence="1 2">
    <name type="scientific">Persea americana</name>
    <name type="common">Avocado</name>
    <dbReference type="NCBI Taxonomy" id="3435"/>
    <lineage>
        <taxon>Eukaryota</taxon>
        <taxon>Viridiplantae</taxon>
        <taxon>Streptophyta</taxon>
        <taxon>Embryophyta</taxon>
        <taxon>Tracheophyta</taxon>
        <taxon>Spermatophyta</taxon>
        <taxon>Magnoliopsida</taxon>
        <taxon>Magnoliidae</taxon>
        <taxon>Laurales</taxon>
        <taxon>Lauraceae</taxon>
        <taxon>Persea</taxon>
    </lineage>
</organism>
<gene>
    <name evidence="1" type="ORF">MRB53_019895</name>
</gene>
<dbReference type="EMBL" id="CM056814">
    <property type="protein sequence ID" value="KAJ8626588.1"/>
    <property type="molecule type" value="Genomic_DNA"/>
</dbReference>
<comment type="caution">
    <text evidence="1">The sequence shown here is derived from an EMBL/GenBank/DDBJ whole genome shotgun (WGS) entry which is preliminary data.</text>
</comment>
<protein>
    <submittedName>
        <fullName evidence="1">Uncharacterized protein</fullName>
    </submittedName>
</protein>
<name>A0ACC2L011_PERAE</name>
<evidence type="ECO:0000313" key="2">
    <source>
        <dbReference type="Proteomes" id="UP001234297"/>
    </source>
</evidence>
<accession>A0ACC2L011</accession>